<dbReference type="Proteomes" id="UP001196413">
    <property type="component" value="Unassembled WGS sequence"/>
</dbReference>
<evidence type="ECO:0000256" key="6">
    <source>
        <dbReference type="ARBA" id="ARBA00023163"/>
    </source>
</evidence>
<evidence type="ECO:0000256" key="8">
    <source>
        <dbReference type="PROSITE-ProRule" id="PRU00042"/>
    </source>
</evidence>
<dbReference type="InterPro" id="IPR013087">
    <property type="entry name" value="Znf_C2H2_type"/>
</dbReference>
<evidence type="ECO:0000256" key="3">
    <source>
        <dbReference type="ARBA" id="ARBA00022771"/>
    </source>
</evidence>
<evidence type="ECO:0000259" key="9">
    <source>
        <dbReference type="PROSITE" id="PS50157"/>
    </source>
</evidence>
<dbReference type="SMART" id="SM00355">
    <property type="entry name" value="ZnF_C2H2"/>
    <property type="match status" value="6"/>
</dbReference>
<sequence>MDTEVIVLDSDEEDLPHSAAEMNGSALASIAIVNSKPLDLDALGIGSLNVEDGVLNNSENQRYCAMRPEEPRSQDLMSIRTKTNLSISTGETASVSHGTQRPSVRSSYTKFRSESQLQEGYGIDALSLLGNTPATHRSDQLRPNLAQMNSWAQNITSAHTNIPRQVPESRIQNYNFEVSGEKSSELDRQLCPSLKFKCQYPNCRRIVTGNVSFVCHLWAHVATWKEYDPKSSAFAMQGDDDAACLTPCKRNDVDMLSTCPSCTARFHTPYLMQVHYTRCHSRQPQAVNRSTCAICERDVGTVNALRNHLVDHEPNDAPYHCKRCRYRCTVRLHLFDHFIREHKNTSTLMCPFCTFTIVVPSYQRKRPVIRVTEFVHHMTTHESESRLGCDNCALSFSNIADKQKHRREHSAVNPKWTLTRRNPETRTRPRSRLIRHEQKSAYQCNKCVGTSENGSTFRKCIACVTLAYNESVYGKRRLATGTADRCGIDALQCSPHGMRFRCQCGLSTRNGNHMADHFYICRSAFDIIDTDEELVEPNETDEAEDNVEAQLFAVLPRADPVVNSSEKVVERKKKFVEPPLSLFEQQVSSICKPEDMNVAVIFYRKAANNVPLSSIKKFRELRASYDFC</sequence>
<keyword evidence="3 8" id="KW-0863">Zinc-finger</keyword>
<keyword evidence="11" id="KW-1185">Reference proteome</keyword>
<evidence type="ECO:0000256" key="1">
    <source>
        <dbReference type="ARBA" id="ARBA00004123"/>
    </source>
</evidence>
<comment type="caution">
    <text evidence="10">The sequence shown here is derived from an EMBL/GenBank/DDBJ whole genome shotgun (WGS) entry which is preliminary data.</text>
</comment>
<dbReference type="InterPro" id="IPR051061">
    <property type="entry name" value="Zinc_finger_trans_reg"/>
</dbReference>
<evidence type="ECO:0000256" key="7">
    <source>
        <dbReference type="ARBA" id="ARBA00023242"/>
    </source>
</evidence>
<dbReference type="PANTHER" id="PTHR46179">
    <property type="entry name" value="ZINC FINGER PROTEIN"/>
    <property type="match status" value="1"/>
</dbReference>
<accession>A0AAD5QJ94</accession>
<dbReference type="PROSITE" id="PS00028">
    <property type="entry name" value="ZINC_FINGER_C2H2_1"/>
    <property type="match status" value="3"/>
</dbReference>
<feature type="domain" description="C2H2-type" evidence="9">
    <location>
        <begin position="387"/>
        <end position="414"/>
    </location>
</feature>
<proteinExistence type="predicted"/>
<dbReference type="EMBL" id="JAHQIW010000585">
    <property type="protein sequence ID" value="KAJ1348956.1"/>
    <property type="molecule type" value="Genomic_DNA"/>
</dbReference>
<name>A0AAD5QJ94_PARTN</name>
<reference evidence="10" key="1">
    <citation type="submission" date="2021-06" db="EMBL/GenBank/DDBJ databases">
        <title>Parelaphostrongylus tenuis whole genome reference sequence.</title>
        <authorList>
            <person name="Garwood T.J."/>
            <person name="Larsen P.A."/>
            <person name="Fountain-Jones N.M."/>
            <person name="Garbe J.R."/>
            <person name="Macchietto M.G."/>
            <person name="Kania S.A."/>
            <person name="Gerhold R.W."/>
            <person name="Richards J.E."/>
            <person name="Wolf T.M."/>
        </authorList>
    </citation>
    <scope>NUCLEOTIDE SEQUENCE</scope>
    <source>
        <strain evidence="10">MNPRO001-30</strain>
        <tissue evidence="10">Meninges</tissue>
    </source>
</reference>
<keyword evidence="5" id="KW-0805">Transcription regulation</keyword>
<protein>
    <recommendedName>
        <fullName evidence="9">C2H2-type domain-containing protein</fullName>
    </recommendedName>
</protein>
<dbReference type="AlphaFoldDB" id="A0AAD5QJ94"/>
<evidence type="ECO:0000256" key="5">
    <source>
        <dbReference type="ARBA" id="ARBA00023015"/>
    </source>
</evidence>
<evidence type="ECO:0000256" key="4">
    <source>
        <dbReference type="ARBA" id="ARBA00022833"/>
    </source>
</evidence>
<dbReference type="PROSITE" id="PS50157">
    <property type="entry name" value="ZINC_FINGER_C2H2_2"/>
    <property type="match status" value="1"/>
</dbReference>
<evidence type="ECO:0000313" key="11">
    <source>
        <dbReference type="Proteomes" id="UP001196413"/>
    </source>
</evidence>
<evidence type="ECO:0000313" key="10">
    <source>
        <dbReference type="EMBL" id="KAJ1348956.1"/>
    </source>
</evidence>
<gene>
    <name evidence="10" type="ORF">KIN20_004364</name>
</gene>
<dbReference type="GO" id="GO:0005634">
    <property type="term" value="C:nucleus"/>
    <property type="evidence" value="ECO:0007669"/>
    <property type="project" value="UniProtKB-SubCell"/>
</dbReference>
<dbReference type="GO" id="GO:0008270">
    <property type="term" value="F:zinc ion binding"/>
    <property type="evidence" value="ECO:0007669"/>
    <property type="project" value="UniProtKB-KW"/>
</dbReference>
<organism evidence="10 11">
    <name type="scientific">Parelaphostrongylus tenuis</name>
    <name type="common">Meningeal worm</name>
    <dbReference type="NCBI Taxonomy" id="148309"/>
    <lineage>
        <taxon>Eukaryota</taxon>
        <taxon>Metazoa</taxon>
        <taxon>Ecdysozoa</taxon>
        <taxon>Nematoda</taxon>
        <taxon>Chromadorea</taxon>
        <taxon>Rhabditida</taxon>
        <taxon>Rhabditina</taxon>
        <taxon>Rhabditomorpha</taxon>
        <taxon>Strongyloidea</taxon>
        <taxon>Metastrongylidae</taxon>
        <taxon>Parelaphostrongylus</taxon>
    </lineage>
</organism>
<comment type="subcellular location">
    <subcellularLocation>
        <location evidence="1">Nucleus</location>
    </subcellularLocation>
</comment>
<keyword evidence="4" id="KW-0862">Zinc</keyword>
<dbReference type="GO" id="GO:0006357">
    <property type="term" value="P:regulation of transcription by RNA polymerase II"/>
    <property type="evidence" value="ECO:0007669"/>
    <property type="project" value="TreeGrafter"/>
</dbReference>
<evidence type="ECO:0000256" key="2">
    <source>
        <dbReference type="ARBA" id="ARBA00022723"/>
    </source>
</evidence>
<keyword evidence="6" id="KW-0804">Transcription</keyword>
<keyword evidence="7" id="KW-0539">Nucleus</keyword>
<keyword evidence="2" id="KW-0479">Metal-binding</keyword>
<dbReference type="PANTHER" id="PTHR46179:SF13">
    <property type="entry name" value="C2H2-TYPE DOMAIN-CONTAINING PROTEIN"/>
    <property type="match status" value="1"/>
</dbReference>